<dbReference type="Gene3D" id="3.40.50.300">
    <property type="entry name" value="P-loop containing nucleotide triphosphate hydrolases"/>
    <property type="match status" value="1"/>
</dbReference>
<dbReference type="InterPro" id="IPR003593">
    <property type="entry name" value="AAA+_ATPase"/>
</dbReference>
<proteinExistence type="inferred from homology"/>
<evidence type="ECO:0000256" key="1">
    <source>
        <dbReference type="ARBA" id="ARBA00004141"/>
    </source>
</evidence>
<evidence type="ECO:0000259" key="10">
    <source>
        <dbReference type="PROSITE" id="PS50901"/>
    </source>
</evidence>
<keyword evidence="12" id="KW-1185">Reference proteome</keyword>
<organism evidence="11 12">
    <name type="scientific">Cohnella cellulosilytica</name>
    <dbReference type="NCBI Taxonomy" id="986710"/>
    <lineage>
        <taxon>Bacteria</taxon>
        <taxon>Bacillati</taxon>
        <taxon>Bacillota</taxon>
        <taxon>Bacilli</taxon>
        <taxon>Bacillales</taxon>
        <taxon>Paenibacillaceae</taxon>
        <taxon>Cohnella</taxon>
    </lineage>
</organism>
<feature type="transmembrane region" description="Helical" evidence="9">
    <location>
        <begin position="54"/>
        <end position="70"/>
    </location>
</feature>
<dbReference type="InterPro" id="IPR050206">
    <property type="entry name" value="FtsK/SpoIIIE/SftA"/>
</dbReference>
<keyword evidence="9" id="KW-0812">Transmembrane</keyword>
<comment type="subcellular location">
    <subcellularLocation>
        <location evidence="1">Membrane</location>
        <topology evidence="1">Multi-pass membrane protein</topology>
    </subcellularLocation>
</comment>
<feature type="transmembrane region" description="Helical" evidence="9">
    <location>
        <begin position="82"/>
        <end position="101"/>
    </location>
</feature>
<evidence type="ECO:0000256" key="8">
    <source>
        <dbReference type="SAM" id="MobiDB-lite"/>
    </source>
</evidence>
<keyword evidence="4" id="KW-0159">Chromosome partition</keyword>
<dbReference type="InterPro" id="IPR036388">
    <property type="entry name" value="WH-like_DNA-bd_sf"/>
</dbReference>
<feature type="compositionally biased region" description="Low complexity" evidence="8">
    <location>
        <begin position="441"/>
        <end position="457"/>
    </location>
</feature>
<feature type="region of interest" description="Disordered" evidence="8">
    <location>
        <begin position="385"/>
        <end position="513"/>
    </location>
</feature>
<accession>A0ABW2FJU1</accession>
<comment type="similarity">
    <text evidence="2">Belongs to the FtsK/SpoIIIE/SftA family.</text>
</comment>
<dbReference type="RefSeq" id="WP_378044342.1">
    <property type="nucleotide sequence ID" value="NZ_JBHMDN010000004.1"/>
</dbReference>
<sequence length="962" mass="103102">MAKRRKKRASFAASLKYEIYGIVLITLSVIAISGEAAVGRSLSKLFGFLLGKHYYLLALAGIWVGLYVMVKRVWPRGWTARRSGFVLVSLIMTLWSAMASIDSSLGVLEAITPSGILTQTMNQLKELLWQAPSLDNIKVFNVDVGGGMIGALQYSVLYWLFGYYGAKFVLIIEIAIAFMLVTNRSYVEIGRSVRLFLMRAMPLLAARLSSGRKLLSIKAIPVQGAGRRGRGAAPTAEPAVQQAAVLADDGMEEPSLIPVPRKTPLFFQLFHGKSEQEYEASQEEYWSEEEALPFAGKDTPSRRTIKVRTGVHRRTDTPSDGEPGFANPPTMAGASEEGRAAGKWHDAEQGHAGEGEHAPEEAGMPRFTDFTAQAYSEDEPAYADDEAYGDVEPPLPGSFAGAEEETSSYPIPGISGGENGEAEAAWHGGEDGDPGEGPEGTGALRSAAGGAGSSASAGGRGSGEAEGGLNGAAGTAAPPQPVKKIPKPYKLPTVSLLDKPSGGGKSGNPSDYMNTARKLEATLESFGVRAKVLDVARGPAVTRYELQPDTGVKVSRIVSLTDDIALALAAKDIRMEAPIPGKSAIGIEVPNNEVSVVTLREVLETQPFQESQAKLTIAFGRDISGQPIVGNLARMPHLLVAGATGSGKSVCINGIITSLLYKAKPEEVKFLMIDPKMVELNVYNGIPHLLAPVVTDPRRASLALKKIVVEMEKRYEKFSKSGTRNIEGYNALMLSGNNPDAVLPYIVVIVDELADLMMVAAGDVEDAICRLAQMARASGIHLIIATQRPSVDVITGVIKANIPSRIAFGVSSQVDSRTILDMVGAEKLLGRGDMLFLPMGASKPIRVQGAFLSDGEVESVVGYCRGQAEAEYNEELVPEIDDSAAEGSDEFVDELFDQAVQIVLEAKQASVSLLQRRMRVGYTRAARLIDTMEAKGVVGPYEGSKPREVLMTMEQYQQRIPS</sequence>
<feature type="domain" description="FtsK" evidence="10">
    <location>
        <begin position="625"/>
        <end position="817"/>
    </location>
</feature>
<dbReference type="InterPro" id="IPR018541">
    <property type="entry name" value="Ftsk_gamma"/>
</dbReference>
<dbReference type="Gene3D" id="3.30.980.40">
    <property type="match status" value="1"/>
</dbReference>
<comment type="caution">
    <text evidence="11">The sequence shown here is derived from an EMBL/GenBank/DDBJ whole genome shotgun (WGS) entry which is preliminary data.</text>
</comment>
<dbReference type="SMART" id="SM00843">
    <property type="entry name" value="Ftsk_gamma"/>
    <property type="match status" value="1"/>
</dbReference>
<feature type="compositionally biased region" description="Basic and acidic residues" evidence="8">
    <location>
        <begin position="336"/>
        <end position="360"/>
    </location>
</feature>
<evidence type="ECO:0000256" key="5">
    <source>
        <dbReference type="ARBA" id="ARBA00022840"/>
    </source>
</evidence>
<dbReference type="Pfam" id="PF09397">
    <property type="entry name" value="FtsK_gamma"/>
    <property type="match status" value="1"/>
</dbReference>
<reference evidence="12" key="1">
    <citation type="journal article" date="2019" name="Int. J. Syst. Evol. Microbiol.">
        <title>The Global Catalogue of Microorganisms (GCM) 10K type strain sequencing project: providing services to taxonomists for standard genome sequencing and annotation.</title>
        <authorList>
            <consortium name="The Broad Institute Genomics Platform"/>
            <consortium name="The Broad Institute Genome Sequencing Center for Infectious Disease"/>
            <person name="Wu L."/>
            <person name="Ma J."/>
        </authorList>
    </citation>
    <scope>NUCLEOTIDE SEQUENCE [LARGE SCALE GENOMIC DNA]</scope>
    <source>
        <strain evidence="12">KCTC 12907</strain>
    </source>
</reference>
<dbReference type="Pfam" id="PF01580">
    <property type="entry name" value="FtsK_SpoIIIE"/>
    <property type="match status" value="1"/>
</dbReference>
<feature type="compositionally biased region" description="Gly residues" evidence="8">
    <location>
        <begin position="458"/>
        <end position="471"/>
    </location>
</feature>
<protein>
    <submittedName>
        <fullName evidence="11">DNA translocase FtsK</fullName>
    </submittedName>
</protein>
<feature type="compositionally biased region" description="Basic residues" evidence="8">
    <location>
        <begin position="303"/>
        <end position="312"/>
    </location>
</feature>
<keyword evidence="6" id="KW-0238">DNA-binding</keyword>
<dbReference type="EMBL" id="JBHTAI010000021">
    <property type="protein sequence ID" value="MFC7152194.1"/>
    <property type="molecule type" value="Genomic_DNA"/>
</dbReference>
<evidence type="ECO:0000313" key="11">
    <source>
        <dbReference type="EMBL" id="MFC7152194.1"/>
    </source>
</evidence>
<dbReference type="PANTHER" id="PTHR22683:SF41">
    <property type="entry name" value="DNA TRANSLOCASE FTSK"/>
    <property type="match status" value="1"/>
</dbReference>
<dbReference type="SUPFAM" id="SSF52540">
    <property type="entry name" value="P-loop containing nucleoside triphosphate hydrolases"/>
    <property type="match status" value="1"/>
</dbReference>
<feature type="region of interest" description="Disordered" evidence="8">
    <location>
        <begin position="296"/>
        <end position="363"/>
    </location>
</feature>
<name>A0ABW2FJU1_9BACL</name>
<evidence type="ECO:0000256" key="4">
    <source>
        <dbReference type="ARBA" id="ARBA00022829"/>
    </source>
</evidence>
<dbReference type="SMART" id="SM00382">
    <property type="entry name" value="AAA"/>
    <property type="match status" value="1"/>
</dbReference>
<dbReference type="Gene3D" id="1.10.10.10">
    <property type="entry name" value="Winged helix-like DNA-binding domain superfamily/Winged helix DNA-binding domain"/>
    <property type="match status" value="1"/>
</dbReference>
<dbReference type="Proteomes" id="UP001596378">
    <property type="component" value="Unassembled WGS sequence"/>
</dbReference>
<evidence type="ECO:0000256" key="2">
    <source>
        <dbReference type="ARBA" id="ARBA00006474"/>
    </source>
</evidence>
<dbReference type="InterPro" id="IPR041027">
    <property type="entry name" value="FtsK_alpha"/>
</dbReference>
<evidence type="ECO:0000256" key="6">
    <source>
        <dbReference type="ARBA" id="ARBA00023125"/>
    </source>
</evidence>
<evidence type="ECO:0000256" key="3">
    <source>
        <dbReference type="ARBA" id="ARBA00022741"/>
    </source>
</evidence>
<dbReference type="Pfam" id="PF17854">
    <property type="entry name" value="FtsK_alpha"/>
    <property type="match status" value="1"/>
</dbReference>
<dbReference type="PANTHER" id="PTHR22683">
    <property type="entry name" value="SPORULATION PROTEIN RELATED"/>
    <property type="match status" value="1"/>
</dbReference>
<evidence type="ECO:0000313" key="12">
    <source>
        <dbReference type="Proteomes" id="UP001596378"/>
    </source>
</evidence>
<dbReference type="InterPro" id="IPR002543">
    <property type="entry name" value="FtsK_dom"/>
</dbReference>
<keyword evidence="5 7" id="KW-0067">ATP-binding</keyword>
<evidence type="ECO:0000256" key="9">
    <source>
        <dbReference type="SAM" id="Phobius"/>
    </source>
</evidence>
<gene>
    <name evidence="11" type="ORF">ACFQMJ_26985</name>
</gene>
<keyword evidence="9" id="KW-1133">Transmembrane helix</keyword>
<evidence type="ECO:0000256" key="7">
    <source>
        <dbReference type="PROSITE-ProRule" id="PRU00289"/>
    </source>
</evidence>
<keyword evidence="3 7" id="KW-0547">Nucleotide-binding</keyword>
<feature type="transmembrane region" description="Helical" evidence="9">
    <location>
        <begin position="20"/>
        <end position="42"/>
    </location>
</feature>
<dbReference type="InterPro" id="IPR036390">
    <property type="entry name" value="WH_DNA-bd_sf"/>
</dbReference>
<dbReference type="InterPro" id="IPR027417">
    <property type="entry name" value="P-loop_NTPase"/>
</dbReference>
<feature type="transmembrane region" description="Helical" evidence="9">
    <location>
        <begin position="156"/>
        <end position="181"/>
    </location>
</feature>
<keyword evidence="9" id="KW-0472">Membrane</keyword>
<feature type="binding site" evidence="7">
    <location>
        <begin position="642"/>
        <end position="649"/>
    </location>
    <ligand>
        <name>ATP</name>
        <dbReference type="ChEBI" id="CHEBI:30616"/>
    </ligand>
</feature>
<dbReference type="SUPFAM" id="SSF46785">
    <property type="entry name" value="Winged helix' DNA-binding domain"/>
    <property type="match status" value="1"/>
</dbReference>
<dbReference type="PROSITE" id="PS50901">
    <property type="entry name" value="FTSK"/>
    <property type="match status" value="1"/>
</dbReference>